<reference evidence="14" key="1">
    <citation type="submission" date="2005-03" db="EMBL/GenBank/DDBJ databases">
        <title>Comparison of the complete genome sequences of Rhodococcus erythropolis PR4 and Rhodococcus opacus B4.</title>
        <authorList>
            <person name="Takarada H."/>
            <person name="Sekine M."/>
            <person name="Hosoyama A."/>
            <person name="Yamada R."/>
            <person name="Fujisawa T."/>
            <person name="Omata S."/>
            <person name="Shimizu A."/>
            <person name="Tsukatani N."/>
            <person name="Tanikawa S."/>
            <person name="Fujita N."/>
            <person name="Harayama S."/>
        </authorList>
    </citation>
    <scope>NUCLEOTIDE SEQUENCE [LARGE SCALE GENOMIC DNA]</scope>
    <source>
        <strain evidence="14">PR4 / NBRC 100887</strain>
        <plasmid evidence="14">pREL1</plasmid>
    </source>
</reference>
<dbReference type="GO" id="GO:0003677">
    <property type="term" value="F:DNA binding"/>
    <property type="evidence" value="ECO:0007669"/>
    <property type="project" value="UniProtKB-UniRule"/>
</dbReference>
<organism evidence="13 14">
    <name type="scientific">Rhodococcus erythropolis (strain PR4 / NBRC 100887)</name>
    <dbReference type="NCBI Taxonomy" id="234621"/>
    <lineage>
        <taxon>Bacteria</taxon>
        <taxon>Bacillati</taxon>
        <taxon>Actinomycetota</taxon>
        <taxon>Actinomycetes</taxon>
        <taxon>Mycobacteriales</taxon>
        <taxon>Nocardiaceae</taxon>
        <taxon>Rhodococcus</taxon>
        <taxon>Rhodococcus erythropolis group</taxon>
    </lineage>
</organism>
<dbReference type="PANTHER" id="PTHR38839:SF4">
    <property type="entry name" value="TRANSCRIPTIONAL REGULATOR WHIB"/>
    <property type="match status" value="1"/>
</dbReference>
<evidence type="ECO:0000256" key="11">
    <source>
        <dbReference type="HAMAP-Rule" id="MF_01479"/>
    </source>
</evidence>
<comment type="function">
    <text evidence="11">Acts as a transcriptional regulator. Probably redox-responsive. The apo- but not holo-form probably binds DNA.</text>
</comment>
<dbReference type="Pfam" id="PF02467">
    <property type="entry name" value="Whib"/>
    <property type="match status" value="1"/>
</dbReference>
<feature type="binding site" evidence="11">
    <location>
        <position position="58"/>
    </location>
    <ligand>
        <name>[4Fe-4S] cluster</name>
        <dbReference type="ChEBI" id="CHEBI:49883"/>
    </ligand>
</feature>
<reference evidence="13 14" key="2">
    <citation type="journal article" date="2006" name="Environ. Microbiol.">
        <title>Sequence analysis of three plasmids harboured in Rhodococcus erythropolis strain PR4.</title>
        <authorList>
            <person name="Sekine M."/>
            <person name="Tanikawa S."/>
            <person name="Omata S."/>
            <person name="Saito M."/>
            <person name="Fujisawa T."/>
            <person name="Tsukatani N."/>
            <person name="Tajima T."/>
            <person name="Sekigawa T."/>
            <person name="Kosugi H."/>
            <person name="Matsuo Y."/>
            <person name="Nishiko R."/>
            <person name="Imamura K."/>
            <person name="Ito M."/>
            <person name="Narita H."/>
            <person name="Tago S."/>
            <person name="Fujita N."/>
            <person name="Harayama S."/>
        </authorList>
    </citation>
    <scope>NUCLEOTIDE SEQUENCE [LARGE SCALE GENOMIC DNA]</scope>
    <source>
        <strain evidence="14">PR4 / NBRC 100887</strain>
        <plasmid evidence="13 14">pREL1</plasmid>
    </source>
</reference>
<evidence type="ECO:0000256" key="5">
    <source>
        <dbReference type="ARBA" id="ARBA00023004"/>
    </source>
</evidence>
<keyword evidence="11" id="KW-0963">Cytoplasm</keyword>
<comment type="similarity">
    <text evidence="2 11">Belongs to the WhiB family.</text>
</comment>
<keyword evidence="4 11" id="KW-0479">Metal-binding</keyword>
<geneLocation type="plasmid" evidence="13 14">
    <name>pREL1</name>
</geneLocation>
<keyword evidence="13" id="KW-0614">Plasmid</keyword>
<dbReference type="PANTHER" id="PTHR38839">
    <property type="entry name" value="TRANSCRIPTIONAL REGULATOR WHID-RELATED"/>
    <property type="match status" value="1"/>
</dbReference>
<dbReference type="PROSITE" id="PS51674">
    <property type="entry name" value="4FE4S_WBL"/>
    <property type="match status" value="1"/>
</dbReference>
<feature type="binding site" evidence="11">
    <location>
        <position position="26"/>
    </location>
    <ligand>
        <name>[4Fe-4S] cluster</name>
        <dbReference type="ChEBI" id="CHEBI:49883"/>
    </ligand>
</feature>
<keyword evidence="3 11" id="KW-0004">4Fe-4S</keyword>
<comment type="PTM">
    <text evidence="11">Upon Fe-S cluster removal intramolecular disulfide bonds are formed.</text>
</comment>
<evidence type="ECO:0000256" key="2">
    <source>
        <dbReference type="ARBA" id="ARBA00006597"/>
    </source>
</evidence>
<sequence length="89" mass="9961">MVSMTITEIHPGDIAGNVDWQERAVCQRTDPEAFFPEPGEAVRPAKRVCAGCEVRVDCLAFALANDERFGVWGGLTASERRRRYPRVQP</sequence>
<dbReference type="InterPro" id="IPR034768">
    <property type="entry name" value="4FE4S_WBL"/>
</dbReference>
<dbReference type="Proteomes" id="UP000002204">
    <property type="component" value="Plasmid pREL1"/>
</dbReference>
<keyword evidence="6 11" id="KW-0411">Iron-sulfur</keyword>
<evidence type="ECO:0000256" key="8">
    <source>
        <dbReference type="ARBA" id="ARBA00023125"/>
    </source>
</evidence>
<comment type="subcellular location">
    <subcellularLocation>
        <location evidence="1 11">Cytoplasm</location>
    </subcellularLocation>
</comment>
<evidence type="ECO:0000256" key="7">
    <source>
        <dbReference type="ARBA" id="ARBA00023015"/>
    </source>
</evidence>
<evidence type="ECO:0000313" key="13">
    <source>
        <dbReference type="EMBL" id="BAE46032.1"/>
    </source>
</evidence>
<evidence type="ECO:0000256" key="9">
    <source>
        <dbReference type="ARBA" id="ARBA00023157"/>
    </source>
</evidence>
<dbReference type="GO" id="GO:0045454">
    <property type="term" value="P:cell redox homeostasis"/>
    <property type="evidence" value="ECO:0007669"/>
    <property type="project" value="TreeGrafter"/>
</dbReference>
<dbReference type="GO" id="GO:0051539">
    <property type="term" value="F:4 iron, 4 sulfur cluster binding"/>
    <property type="evidence" value="ECO:0007669"/>
    <property type="project" value="UniProtKB-UniRule"/>
</dbReference>
<evidence type="ECO:0000313" key="14">
    <source>
        <dbReference type="Proteomes" id="UP000002204"/>
    </source>
</evidence>
<keyword evidence="7 11" id="KW-0805">Transcription regulation</keyword>
<dbReference type="HOGENOM" id="CLU_106245_6_1_11"/>
<keyword evidence="10 11" id="KW-0804">Transcription</keyword>
<keyword evidence="9 11" id="KW-1015">Disulfide bond</keyword>
<dbReference type="GO" id="GO:0045892">
    <property type="term" value="P:negative regulation of DNA-templated transcription"/>
    <property type="evidence" value="ECO:0007669"/>
    <property type="project" value="TreeGrafter"/>
</dbReference>
<gene>
    <name evidence="11" type="primary">whiB</name>
    <name evidence="13" type="ordered locus">RER_pREL1-00890</name>
</gene>
<protein>
    <recommendedName>
        <fullName evidence="11">Transcriptional regulator WhiB</fullName>
    </recommendedName>
</protein>
<feature type="binding site" evidence="11">
    <location>
        <position position="52"/>
    </location>
    <ligand>
        <name>[4Fe-4S] cluster</name>
        <dbReference type="ChEBI" id="CHEBI:49883"/>
    </ligand>
</feature>
<dbReference type="HAMAP" id="MF_01479">
    <property type="entry name" value="WhiB"/>
    <property type="match status" value="1"/>
</dbReference>
<feature type="binding site" evidence="11">
    <location>
        <position position="49"/>
    </location>
    <ligand>
        <name>[4Fe-4S] cluster</name>
        <dbReference type="ChEBI" id="CHEBI:49883"/>
    </ligand>
</feature>
<name>Q3L9T1_RHOE4</name>
<evidence type="ECO:0000256" key="4">
    <source>
        <dbReference type="ARBA" id="ARBA00022723"/>
    </source>
</evidence>
<evidence type="ECO:0000256" key="3">
    <source>
        <dbReference type="ARBA" id="ARBA00022485"/>
    </source>
</evidence>
<evidence type="ECO:0000256" key="10">
    <source>
        <dbReference type="ARBA" id="ARBA00023163"/>
    </source>
</evidence>
<accession>Q3L9T1</accession>
<dbReference type="GO" id="GO:0035731">
    <property type="term" value="F:dinitrosyl-iron complex binding"/>
    <property type="evidence" value="ECO:0007669"/>
    <property type="project" value="UniProtKB-UniRule"/>
</dbReference>
<keyword evidence="8 11" id="KW-0238">DNA-binding</keyword>
<dbReference type="GO" id="GO:0047134">
    <property type="term" value="F:protein-disulfide reductase [NAD(P)H] activity"/>
    <property type="evidence" value="ECO:0007669"/>
    <property type="project" value="TreeGrafter"/>
</dbReference>
<dbReference type="KEGG" id="rer:RER_pREL1-00890"/>
<evidence type="ECO:0000256" key="6">
    <source>
        <dbReference type="ARBA" id="ARBA00023014"/>
    </source>
</evidence>
<dbReference type="EMBL" id="AP008931">
    <property type="protein sequence ID" value="BAE46032.1"/>
    <property type="molecule type" value="Genomic_DNA"/>
</dbReference>
<evidence type="ECO:0000256" key="1">
    <source>
        <dbReference type="ARBA" id="ARBA00004496"/>
    </source>
</evidence>
<dbReference type="InterPro" id="IPR003482">
    <property type="entry name" value="Whib"/>
</dbReference>
<dbReference type="GO" id="GO:0046872">
    <property type="term" value="F:metal ion binding"/>
    <property type="evidence" value="ECO:0007669"/>
    <property type="project" value="UniProtKB-KW"/>
</dbReference>
<keyword evidence="5 11" id="KW-0408">Iron</keyword>
<dbReference type="GO" id="GO:0005737">
    <property type="term" value="C:cytoplasm"/>
    <property type="evidence" value="ECO:0007669"/>
    <property type="project" value="UniProtKB-SubCell"/>
</dbReference>
<evidence type="ECO:0000259" key="12">
    <source>
        <dbReference type="PROSITE" id="PS51674"/>
    </source>
</evidence>
<comment type="PTM">
    <text evidence="11">The Fe-S cluster can be nitrosylated by nitric oxide (NO).</text>
</comment>
<feature type="domain" description="4Fe-4S Wbl-type" evidence="12">
    <location>
        <begin position="25"/>
        <end position="82"/>
    </location>
</feature>
<comment type="cofactor">
    <cofactor evidence="11">
        <name>[4Fe-4S] cluster</name>
        <dbReference type="ChEBI" id="CHEBI:49883"/>
    </cofactor>
    <text evidence="11">Binds 1 [4Fe-4S] cluster per subunit. Following nitrosylation of the [4Fe-4S] cluster binds 1 [4Fe-8(NO)] cluster per subunit.</text>
</comment>
<dbReference type="AlphaFoldDB" id="Q3L9T1"/>
<proteinExistence type="inferred from homology"/>